<dbReference type="GO" id="GO:0016491">
    <property type="term" value="F:oxidoreductase activity"/>
    <property type="evidence" value="ECO:0007669"/>
    <property type="project" value="InterPro"/>
</dbReference>
<dbReference type="SUPFAM" id="SSF51735">
    <property type="entry name" value="NAD(P)-binding Rossmann-fold domains"/>
    <property type="match status" value="1"/>
</dbReference>
<gene>
    <name evidence="2" type="ORF">SAMN02745887_01981</name>
</gene>
<sequence>MEAQRIAIIGLGRVGGAFLEQLLEKQARGIDLLAVAELQDTAGRRRAEAAGLRLCSLDEIVALRETVDTIFELTGLKSVRRELREKLKLSHNLHTVVAPESTVRIIWALMSDAELPPASGPAVGY</sequence>
<dbReference type="GO" id="GO:0050661">
    <property type="term" value="F:NADP binding"/>
    <property type="evidence" value="ECO:0007669"/>
    <property type="project" value="InterPro"/>
</dbReference>
<evidence type="ECO:0000313" key="3">
    <source>
        <dbReference type="Proteomes" id="UP000186513"/>
    </source>
</evidence>
<evidence type="ECO:0000313" key="2">
    <source>
        <dbReference type="EMBL" id="SFZ76497.1"/>
    </source>
</evidence>
<proteinExistence type="predicted"/>
<dbReference type="EMBL" id="FPKR01000007">
    <property type="protein sequence ID" value="SFZ76497.1"/>
    <property type="molecule type" value="Genomic_DNA"/>
</dbReference>
<keyword evidence="3" id="KW-1185">Reference proteome</keyword>
<dbReference type="Proteomes" id="UP000186513">
    <property type="component" value="Unassembled WGS sequence"/>
</dbReference>
<evidence type="ECO:0000259" key="1">
    <source>
        <dbReference type="Pfam" id="PF03447"/>
    </source>
</evidence>
<organism evidence="2 3">
    <name type="scientific">Chitinimonas taiwanensis DSM 18899</name>
    <dbReference type="NCBI Taxonomy" id="1121279"/>
    <lineage>
        <taxon>Bacteria</taxon>
        <taxon>Pseudomonadati</taxon>
        <taxon>Pseudomonadota</taxon>
        <taxon>Betaproteobacteria</taxon>
        <taxon>Neisseriales</taxon>
        <taxon>Chitinibacteraceae</taxon>
        <taxon>Chitinimonas</taxon>
    </lineage>
</organism>
<accession>A0A1K2HJ14</accession>
<dbReference type="Gene3D" id="3.40.50.720">
    <property type="entry name" value="NAD(P)-binding Rossmann-like Domain"/>
    <property type="match status" value="1"/>
</dbReference>
<reference evidence="2 3" key="1">
    <citation type="submission" date="2016-11" db="EMBL/GenBank/DDBJ databases">
        <authorList>
            <person name="Jaros S."/>
            <person name="Januszkiewicz K."/>
            <person name="Wedrychowicz H."/>
        </authorList>
    </citation>
    <scope>NUCLEOTIDE SEQUENCE [LARGE SCALE GENOMIC DNA]</scope>
    <source>
        <strain evidence="2 3">DSM 18899</strain>
    </source>
</reference>
<dbReference type="RefSeq" id="WP_072428493.1">
    <property type="nucleotide sequence ID" value="NZ_FPKR01000007.1"/>
</dbReference>
<feature type="domain" description="Aspartate/homoserine dehydrogenase NAD-binding" evidence="1">
    <location>
        <begin position="10"/>
        <end position="97"/>
    </location>
</feature>
<dbReference type="InterPro" id="IPR005106">
    <property type="entry name" value="Asp/hSer_DH_NAD-bd"/>
</dbReference>
<name>A0A1K2HJ14_9NEIS</name>
<protein>
    <submittedName>
        <fullName evidence="2">Homoserine dehydrogenase, NAD binding domain</fullName>
    </submittedName>
</protein>
<dbReference type="InterPro" id="IPR036291">
    <property type="entry name" value="NAD(P)-bd_dom_sf"/>
</dbReference>
<dbReference type="AlphaFoldDB" id="A0A1K2HJ14"/>
<dbReference type="Pfam" id="PF03447">
    <property type="entry name" value="NAD_binding_3"/>
    <property type="match status" value="1"/>
</dbReference>
<dbReference type="OrthoDB" id="9786743at2"/>
<dbReference type="STRING" id="1121279.SAMN02745887_01981"/>